<dbReference type="STRING" id="1126833.VN24_20035"/>
<name>A0A0D5NME4_9BACL</name>
<dbReference type="HOGENOM" id="CLU_2845624_0_0_9"/>
<reference evidence="2" key="2">
    <citation type="submission" date="2015-03" db="EMBL/GenBank/DDBJ databases">
        <title>Genome sequence of Paenibacillus beijingensis strain DSM 24997T.</title>
        <authorList>
            <person name="Kwak Y."/>
            <person name="Shin J.-H."/>
        </authorList>
    </citation>
    <scope>NUCLEOTIDE SEQUENCE [LARGE SCALE GENOMIC DNA]</scope>
    <source>
        <strain evidence="2">DSM 24997</strain>
    </source>
</reference>
<keyword evidence="2" id="KW-1185">Reference proteome</keyword>
<protein>
    <submittedName>
        <fullName evidence="1">Uncharacterized protein</fullName>
    </submittedName>
</protein>
<dbReference type="KEGG" id="pbj:VN24_20035"/>
<evidence type="ECO:0000313" key="1">
    <source>
        <dbReference type="EMBL" id="AJY76441.1"/>
    </source>
</evidence>
<gene>
    <name evidence="1" type="ORF">VN24_20035</name>
</gene>
<dbReference type="Proteomes" id="UP000032633">
    <property type="component" value="Chromosome"/>
</dbReference>
<accession>A0A0D5NME4</accession>
<dbReference type="PATRIC" id="fig|1126833.4.peg.4408"/>
<evidence type="ECO:0000313" key="2">
    <source>
        <dbReference type="Proteomes" id="UP000032633"/>
    </source>
</evidence>
<sequence length="65" mass="6853">MEAGNKGFFRTEFKRSLYPANITVLSNDWPGAGPAAKALSVFAAGSFCVAKNEVACRSPHYSAAA</sequence>
<organism evidence="1 2">
    <name type="scientific">Paenibacillus beijingensis</name>
    <dbReference type="NCBI Taxonomy" id="1126833"/>
    <lineage>
        <taxon>Bacteria</taxon>
        <taxon>Bacillati</taxon>
        <taxon>Bacillota</taxon>
        <taxon>Bacilli</taxon>
        <taxon>Bacillales</taxon>
        <taxon>Paenibacillaceae</taxon>
        <taxon>Paenibacillus</taxon>
    </lineage>
</organism>
<proteinExistence type="predicted"/>
<reference evidence="1 2" key="1">
    <citation type="journal article" date="2015" name="J. Biotechnol.">
        <title>Complete genome sequence of Paenibacillus beijingensis 7188(T) (=DSM 24997(T)), a novel rhizobacterium from jujube garden soil.</title>
        <authorList>
            <person name="Kwak Y."/>
            <person name="Shin J.H."/>
        </authorList>
    </citation>
    <scope>NUCLEOTIDE SEQUENCE [LARGE SCALE GENOMIC DNA]</scope>
    <source>
        <strain evidence="1 2">DSM 24997</strain>
    </source>
</reference>
<dbReference type="EMBL" id="CP011058">
    <property type="protein sequence ID" value="AJY76441.1"/>
    <property type="molecule type" value="Genomic_DNA"/>
</dbReference>
<dbReference type="AlphaFoldDB" id="A0A0D5NME4"/>